<organism evidence="2 3">
    <name type="scientific">Coptis chinensis</name>
    <dbReference type="NCBI Taxonomy" id="261450"/>
    <lineage>
        <taxon>Eukaryota</taxon>
        <taxon>Viridiplantae</taxon>
        <taxon>Streptophyta</taxon>
        <taxon>Embryophyta</taxon>
        <taxon>Tracheophyta</taxon>
        <taxon>Spermatophyta</taxon>
        <taxon>Magnoliopsida</taxon>
        <taxon>Ranunculales</taxon>
        <taxon>Ranunculaceae</taxon>
        <taxon>Coptidoideae</taxon>
        <taxon>Coptis</taxon>
    </lineage>
</organism>
<evidence type="ECO:0000256" key="1">
    <source>
        <dbReference type="SAM" id="Phobius"/>
    </source>
</evidence>
<protein>
    <submittedName>
        <fullName evidence="2">Uncharacterized protein</fullName>
    </submittedName>
</protein>
<evidence type="ECO:0000313" key="3">
    <source>
        <dbReference type="Proteomes" id="UP000631114"/>
    </source>
</evidence>
<gene>
    <name evidence="2" type="ORF">IFM89_037742</name>
</gene>
<proteinExistence type="predicted"/>
<keyword evidence="1" id="KW-0472">Membrane</keyword>
<feature type="transmembrane region" description="Helical" evidence="1">
    <location>
        <begin position="44"/>
        <end position="64"/>
    </location>
</feature>
<keyword evidence="1" id="KW-0812">Transmembrane</keyword>
<sequence length="128" mass="14142">MAKQSVCFNTVSSKHANLSLTNSTPESKWIDTRKKKYKIEKAKIASVKVLVSGSFSIGLIDLLVQMPKSMLGLPTTLIIWRFQVPQQISLTKSGRGSATPTKNKQFQISGSTGLKFIIRGATFTRFYG</sequence>
<keyword evidence="3" id="KW-1185">Reference proteome</keyword>
<dbReference type="AlphaFoldDB" id="A0A835IS73"/>
<dbReference type="EMBL" id="JADFTS010000002">
    <property type="protein sequence ID" value="KAF9623161.1"/>
    <property type="molecule type" value="Genomic_DNA"/>
</dbReference>
<dbReference type="Proteomes" id="UP000631114">
    <property type="component" value="Unassembled WGS sequence"/>
</dbReference>
<keyword evidence="1" id="KW-1133">Transmembrane helix</keyword>
<evidence type="ECO:0000313" key="2">
    <source>
        <dbReference type="EMBL" id="KAF9623161.1"/>
    </source>
</evidence>
<reference evidence="2 3" key="1">
    <citation type="submission" date="2020-10" db="EMBL/GenBank/DDBJ databases">
        <title>The Coptis chinensis genome and diversification of protoberbering-type alkaloids.</title>
        <authorList>
            <person name="Wang B."/>
            <person name="Shu S."/>
            <person name="Song C."/>
            <person name="Liu Y."/>
        </authorList>
    </citation>
    <scope>NUCLEOTIDE SEQUENCE [LARGE SCALE GENOMIC DNA]</scope>
    <source>
        <strain evidence="2">HL-2020</strain>
        <tissue evidence="2">Leaf</tissue>
    </source>
</reference>
<comment type="caution">
    <text evidence="2">The sequence shown here is derived from an EMBL/GenBank/DDBJ whole genome shotgun (WGS) entry which is preliminary data.</text>
</comment>
<name>A0A835IS73_9MAGN</name>
<accession>A0A835IS73</accession>